<organism evidence="2">
    <name type="scientific">Brachypodium distachyon</name>
    <name type="common">Purple false brome</name>
    <name type="synonym">Trachynia distachya</name>
    <dbReference type="NCBI Taxonomy" id="15368"/>
    <lineage>
        <taxon>Eukaryota</taxon>
        <taxon>Viridiplantae</taxon>
        <taxon>Streptophyta</taxon>
        <taxon>Embryophyta</taxon>
        <taxon>Tracheophyta</taxon>
        <taxon>Spermatophyta</taxon>
        <taxon>Magnoliopsida</taxon>
        <taxon>Liliopsida</taxon>
        <taxon>Poales</taxon>
        <taxon>Poaceae</taxon>
        <taxon>BOP clade</taxon>
        <taxon>Pooideae</taxon>
        <taxon>Stipodae</taxon>
        <taxon>Brachypodieae</taxon>
        <taxon>Brachypodium</taxon>
    </lineage>
</organism>
<evidence type="ECO:0000313" key="2">
    <source>
        <dbReference type="EMBL" id="KQJ90668.1"/>
    </source>
</evidence>
<dbReference type="EMBL" id="CM000883">
    <property type="protein sequence ID" value="KQJ90668.1"/>
    <property type="molecule type" value="Genomic_DNA"/>
</dbReference>
<accession>A0A0Q3EWD9</accession>
<evidence type="ECO:0000256" key="1">
    <source>
        <dbReference type="SAM" id="MobiDB-lite"/>
    </source>
</evidence>
<dbReference type="Gramene" id="KQJ90668">
    <property type="protein sequence ID" value="KQJ90668"/>
    <property type="gene ID" value="BRADI_4g33155v3"/>
</dbReference>
<gene>
    <name evidence="2" type="ORF">BRADI_4g33155v3</name>
</gene>
<evidence type="ECO:0000313" key="3">
    <source>
        <dbReference type="EnsemblPlants" id="KQJ90668"/>
    </source>
</evidence>
<proteinExistence type="predicted"/>
<reference evidence="3" key="3">
    <citation type="submission" date="2018-08" db="UniProtKB">
        <authorList>
            <consortium name="EnsemblPlants"/>
        </authorList>
    </citation>
    <scope>IDENTIFICATION</scope>
    <source>
        <strain evidence="3">cv. Bd21</strain>
    </source>
</reference>
<dbReference type="AlphaFoldDB" id="A0A0Q3EWD9"/>
<dbReference type="Proteomes" id="UP000008810">
    <property type="component" value="Chromosome 4"/>
</dbReference>
<sequence>MKNAAAAPCAPVPFLHALRFHQVPGHTWHRQPDGTPSDDADVDRLVMSPAPPSSAAHARRRAVRRPPPSAEPTVPRRTAALPHFRSATSQAPLPPEVAGCPTPVHAARARRPTVPPAPVARAASAPPVLELRTASRPPAPPSPSALPTAPPPGPLAAASALRSSNSQIPSRLSQPQPRSAHGGRLHSMRRGGDGSLIGCRV</sequence>
<feature type="region of interest" description="Disordered" evidence="1">
    <location>
        <begin position="132"/>
        <end position="201"/>
    </location>
</feature>
<name>A0A0Q3EWD9_BRADI</name>
<dbReference type="EnsemblPlants" id="KQJ90668">
    <property type="protein sequence ID" value="KQJ90668"/>
    <property type="gene ID" value="BRADI_4g33155v3"/>
</dbReference>
<feature type="compositionally biased region" description="Pro residues" evidence="1">
    <location>
        <begin position="137"/>
        <end position="154"/>
    </location>
</feature>
<keyword evidence="4" id="KW-1185">Reference proteome</keyword>
<feature type="compositionally biased region" description="Low complexity" evidence="1">
    <location>
        <begin position="155"/>
        <end position="164"/>
    </location>
</feature>
<dbReference type="InParanoid" id="A0A0Q3EWD9"/>
<evidence type="ECO:0000313" key="4">
    <source>
        <dbReference type="Proteomes" id="UP000008810"/>
    </source>
</evidence>
<reference evidence="2 3" key="1">
    <citation type="journal article" date="2010" name="Nature">
        <title>Genome sequencing and analysis of the model grass Brachypodium distachyon.</title>
        <authorList>
            <consortium name="International Brachypodium Initiative"/>
        </authorList>
    </citation>
    <scope>NUCLEOTIDE SEQUENCE [LARGE SCALE GENOMIC DNA]</scope>
    <source>
        <strain evidence="2 3">Bd21</strain>
    </source>
</reference>
<protein>
    <submittedName>
        <fullName evidence="2 3">Uncharacterized protein</fullName>
    </submittedName>
</protein>
<feature type="compositionally biased region" description="Polar residues" evidence="1">
    <location>
        <begin position="165"/>
        <end position="177"/>
    </location>
</feature>
<feature type="region of interest" description="Disordered" evidence="1">
    <location>
        <begin position="25"/>
        <end position="77"/>
    </location>
</feature>
<reference evidence="2" key="2">
    <citation type="submission" date="2017-06" db="EMBL/GenBank/DDBJ databases">
        <title>WGS assembly of Brachypodium distachyon.</title>
        <authorList>
            <consortium name="The International Brachypodium Initiative"/>
            <person name="Lucas S."/>
            <person name="Harmon-Smith M."/>
            <person name="Lail K."/>
            <person name="Tice H."/>
            <person name="Grimwood J."/>
            <person name="Bruce D."/>
            <person name="Barry K."/>
            <person name="Shu S."/>
            <person name="Lindquist E."/>
            <person name="Wang M."/>
            <person name="Pitluck S."/>
            <person name="Vogel J.P."/>
            <person name="Garvin D.F."/>
            <person name="Mockler T.C."/>
            <person name="Schmutz J."/>
            <person name="Rokhsar D."/>
            <person name="Bevan M.W."/>
        </authorList>
    </citation>
    <scope>NUCLEOTIDE SEQUENCE</scope>
    <source>
        <strain evidence="2">Bd21</strain>
    </source>
</reference>